<dbReference type="AlphaFoldDB" id="A0AAV2IZP6"/>
<dbReference type="Proteomes" id="UP001497482">
    <property type="component" value="Chromosome 10"/>
</dbReference>
<organism evidence="1 2">
    <name type="scientific">Knipowitschia caucasica</name>
    <name type="common">Caucasian dwarf goby</name>
    <name type="synonym">Pomatoschistus caucasicus</name>
    <dbReference type="NCBI Taxonomy" id="637954"/>
    <lineage>
        <taxon>Eukaryota</taxon>
        <taxon>Metazoa</taxon>
        <taxon>Chordata</taxon>
        <taxon>Craniata</taxon>
        <taxon>Vertebrata</taxon>
        <taxon>Euteleostomi</taxon>
        <taxon>Actinopterygii</taxon>
        <taxon>Neopterygii</taxon>
        <taxon>Teleostei</taxon>
        <taxon>Neoteleostei</taxon>
        <taxon>Acanthomorphata</taxon>
        <taxon>Gobiaria</taxon>
        <taxon>Gobiiformes</taxon>
        <taxon>Gobioidei</taxon>
        <taxon>Gobiidae</taxon>
        <taxon>Gobiinae</taxon>
        <taxon>Knipowitschia</taxon>
    </lineage>
</organism>
<gene>
    <name evidence="1" type="ORF">KC01_LOCUS3048</name>
</gene>
<protein>
    <submittedName>
        <fullName evidence="1">Uncharacterized protein</fullName>
    </submittedName>
</protein>
<sequence length="99" mass="11045">MNKDFAVIQGAFLSANRISPLSSLQKTDWDKVCDPILKTLNEINQLKVDKEDLPKTLVCTAWLKLLCAEDNENIDIDNLYKYLCTATVVSSSIAVVLRG</sequence>
<keyword evidence="2" id="KW-1185">Reference proteome</keyword>
<name>A0AAV2IZP6_KNICA</name>
<reference evidence="1 2" key="1">
    <citation type="submission" date="2024-04" db="EMBL/GenBank/DDBJ databases">
        <authorList>
            <person name="Waldvogel A.-M."/>
            <person name="Schoenle A."/>
        </authorList>
    </citation>
    <scope>NUCLEOTIDE SEQUENCE [LARGE SCALE GENOMIC DNA]</scope>
</reference>
<evidence type="ECO:0000313" key="2">
    <source>
        <dbReference type="Proteomes" id="UP001497482"/>
    </source>
</evidence>
<evidence type="ECO:0000313" key="1">
    <source>
        <dbReference type="EMBL" id="CAL1570826.1"/>
    </source>
</evidence>
<proteinExistence type="predicted"/>
<accession>A0AAV2IZP6</accession>
<dbReference type="EMBL" id="OZ035832">
    <property type="protein sequence ID" value="CAL1570826.1"/>
    <property type="molecule type" value="Genomic_DNA"/>
</dbReference>